<gene>
    <name evidence="11" type="ORF">BDQ12DRAFT_399374</name>
</gene>
<dbReference type="Pfam" id="PF01261">
    <property type="entry name" value="AP_endonuc_2"/>
    <property type="match status" value="1"/>
</dbReference>
<evidence type="ECO:0000256" key="5">
    <source>
        <dbReference type="ARBA" id="ARBA00022763"/>
    </source>
</evidence>
<dbReference type="FunFam" id="3.20.20.150:FF:000001">
    <property type="entry name" value="Probable endonuclease 4"/>
    <property type="match status" value="1"/>
</dbReference>
<accession>A0A5C3LL89</accession>
<dbReference type="PROSITE" id="PS00730">
    <property type="entry name" value="AP_NUCLEASE_F2_2"/>
    <property type="match status" value="1"/>
</dbReference>
<keyword evidence="5" id="KW-0227">DNA damage</keyword>
<keyword evidence="6" id="KW-0378">Hydrolase</keyword>
<dbReference type="Proteomes" id="UP000308652">
    <property type="component" value="Unassembled WGS sequence"/>
</dbReference>
<proteinExistence type="inferred from homology"/>
<keyword evidence="8" id="KW-0234">DNA repair</keyword>
<evidence type="ECO:0000256" key="8">
    <source>
        <dbReference type="ARBA" id="ARBA00023204"/>
    </source>
</evidence>
<evidence type="ECO:0000313" key="11">
    <source>
        <dbReference type="EMBL" id="TFK33854.1"/>
    </source>
</evidence>
<dbReference type="GO" id="GO:0006284">
    <property type="term" value="P:base-excision repair"/>
    <property type="evidence" value="ECO:0007669"/>
    <property type="project" value="TreeGrafter"/>
</dbReference>
<keyword evidence="12" id="KW-1185">Reference proteome</keyword>
<dbReference type="PANTHER" id="PTHR21445">
    <property type="entry name" value="ENDONUCLEASE IV ENDODEOXYRIBONUCLEASE IV"/>
    <property type="match status" value="1"/>
</dbReference>
<dbReference type="PROSITE" id="PS51432">
    <property type="entry name" value="AP_NUCLEASE_F2_4"/>
    <property type="match status" value="1"/>
</dbReference>
<dbReference type="GO" id="GO:0005739">
    <property type="term" value="C:mitochondrion"/>
    <property type="evidence" value="ECO:0007669"/>
    <property type="project" value="TreeGrafter"/>
</dbReference>
<dbReference type="NCBIfam" id="NF002199">
    <property type="entry name" value="PRK01060.1-4"/>
    <property type="match status" value="1"/>
</dbReference>
<dbReference type="OrthoDB" id="7663182at2759"/>
<dbReference type="GO" id="GO:0016853">
    <property type="term" value="F:isomerase activity"/>
    <property type="evidence" value="ECO:0007669"/>
    <property type="project" value="UniProtKB-KW"/>
</dbReference>
<evidence type="ECO:0000256" key="1">
    <source>
        <dbReference type="ARBA" id="ARBA00001947"/>
    </source>
</evidence>
<reference evidence="11 12" key="1">
    <citation type="journal article" date="2019" name="Nat. Ecol. Evol.">
        <title>Megaphylogeny resolves global patterns of mushroom evolution.</title>
        <authorList>
            <person name="Varga T."/>
            <person name="Krizsan K."/>
            <person name="Foldi C."/>
            <person name="Dima B."/>
            <person name="Sanchez-Garcia M."/>
            <person name="Sanchez-Ramirez S."/>
            <person name="Szollosi G.J."/>
            <person name="Szarkandi J.G."/>
            <person name="Papp V."/>
            <person name="Albert L."/>
            <person name="Andreopoulos W."/>
            <person name="Angelini C."/>
            <person name="Antonin V."/>
            <person name="Barry K.W."/>
            <person name="Bougher N.L."/>
            <person name="Buchanan P."/>
            <person name="Buyck B."/>
            <person name="Bense V."/>
            <person name="Catcheside P."/>
            <person name="Chovatia M."/>
            <person name="Cooper J."/>
            <person name="Damon W."/>
            <person name="Desjardin D."/>
            <person name="Finy P."/>
            <person name="Geml J."/>
            <person name="Haridas S."/>
            <person name="Hughes K."/>
            <person name="Justo A."/>
            <person name="Karasinski D."/>
            <person name="Kautmanova I."/>
            <person name="Kiss B."/>
            <person name="Kocsube S."/>
            <person name="Kotiranta H."/>
            <person name="LaButti K.M."/>
            <person name="Lechner B.E."/>
            <person name="Liimatainen K."/>
            <person name="Lipzen A."/>
            <person name="Lukacs Z."/>
            <person name="Mihaltcheva S."/>
            <person name="Morgado L.N."/>
            <person name="Niskanen T."/>
            <person name="Noordeloos M.E."/>
            <person name="Ohm R.A."/>
            <person name="Ortiz-Santana B."/>
            <person name="Ovrebo C."/>
            <person name="Racz N."/>
            <person name="Riley R."/>
            <person name="Savchenko A."/>
            <person name="Shiryaev A."/>
            <person name="Soop K."/>
            <person name="Spirin V."/>
            <person name="Szebenyi C."/>
            <person name="Tomsovsky M."/>
            <person name="Tulloss R.E."/>
            <person name="Uehling J."/>
            <person name="Grigoriev I.V."/>
            <person name="Vagvolgyi C."/>
            <person name="Papp T."/>
            <person name="Martin F.M."/>
            <person name="Miettinen O."/>
            <person name="Hibbett D.S."/>
            <person name="Nagy L.G."/>
        </authorList>
    </citation>
    <scope>NUCLEOTIDE SEQUENCE [LARGE SCALE GENOMIC DNA]</scope>
    <source>
        <strain evidence="11 12">CBS 166.37</strain>
    </source>
</reference>
<feature type="compositionally biased region" description="Basic residues" evidence="9">
    <location>
        <begin position="428"/>
        <end position="438"/>
    </location>
</feature>
<feature type="compositionally biased region" description="Acidic residues" evidence="9">
    <location>
        <begin position="447"/>
        <end position="456"/>
    </location>
</feature>
<comment type="cofactor">
    <cofactor evidence="1">
        <name>Zn(2+)</name>
        <dbReference type="ChEBI" id="CHEBI:29105"/>
    </cofactor>
</comment>
<keyword evidence="7" id="KW-0862">Zinc</keyword>
<dbReference type="CDD" id="cd00019">
    <property type="entry name" value="AP2Ec"/>
    <property type="match status" value="1"/>
</dbReference>
<evidence type="ECO:0000256" key="3">
    <source>
        <dbReference type="ARBA" id="ARBA00021759"/>
    </source>
</evidence>
<dbReference type="GO" id="GO:0005634">
    <property type="term" value="C:nucleus"/>
    <property type="evidence" value="ECO:0007669"/>
    <property type="project" value="TreeGrafter"/>
</dbReference>
<dbReference type="InterPro" id="IPR001719">
    <property type="entry name" value="AP_endonuc_2"/>
</dbReference>
<dbReference type="InterPro" id="IPR018246">
    <property type="entry name" value="AP_endonuc_F2_Zn_BS"/>
</dbReference>
<evidence type="ECO:0000313" key="12">
    <source>
        <dbReference type="Proteomes" id="UP000308652"/>
    </source>
</evidence>
<dbReference type="SMART" id="SM00518">
    <property type="entry name" value="AP2Ec"/>
    <property type="match status" value="1"/>
</dbReference>
<dbReference type="InterPro" id="IPR013022">
    <property type="entry name" value="Xyl_isomerase-like_TIM-brl"/>
</dbReference>
<feature type="compositionally biased region" description="Basic residues" evidence="9">
    <location>
        <begin position="467"/>
        <end position="484"/>
    </location>
</feature>
<dbReference type="EMBL" id="ML213640">
    <property type="protein sequence ID" value="TFK33854.1"/>
    <property type="molecule type" value="Genomic_DNA"/>
</dbReference>
<dbReference type="SUPFAM" id="SSF51658">
    <property type="entry name" value="Xylose isomerase-like"/>
    <property type="match status" value="1"/>
</dbReference>
<name>A0A5C3LL89_9AGAR</name>
<evidence type="ECO:0000256" key="9">
    <source>
        <dbReference type="SAM" id="MobiDB-lite"/>
    </source>
</evidence>
<protein>
    <recommendedName>
        <fullName evidence="3">Apurinic-apyrimidinic endonuclease 1</fullName>
    </recommendedName>
</protein>
<feature type="region of interest" description="Disordered" evidence="9">
    <location>
        <begin position="417"/>
        <end position="501"/>
    </location>
</feature>
<dbReference type="AlphaFoldDB" id="A0A5C3LL89"/>
<sequence>MLACLRAHRPPFRALQNPFPFQSARYPMVKTRRASALASSTEDEQFERPTKKVKLEKTAVVEAAIVEIGVVEEKETKKAPKRLRKPKATTNIDPSTFLERIASPWKVGAHVSAAGGVENAVTNAAAIGANAFALFVKSQRKWNAPPLKQENIDAFKARMKEYGYTGDVVLPHGNYLVNLGNPDAEKREKSYDCFLDELKRCEQLGLKLFNFHPGSTVGGTTTAHSLSLIADCINRAHKETHFVITVLENMAGAGNVIGGEFSHLADIIAQVEDKSRVGVCMDTCHTFAAGYDIRTKETWDGTMSEFDSIIGLKYLRGMHLNDSKAELGTRKDRHENVGLGCLGLSAFQHILNDERTQGIPMILETPSFERPVDVWGKEIEILQRISRTQERLKLQVKDGVAPLVEVVQEVRAAVKAAEAASGKEKKGTKPKAAIKKVQKGKERVMVNEDENIDEDNGMSAPSAGTSKKTRKPPTAKKAPVKKKKMESEDESDLTEYDEEDA</sequence>
<evidence type="ECO:0000256" key="4">
    <source>
        <dbReference type="ARBA" id="ARBA00022723"/>
    </source>
</evidence>
<dbReference type="GO" id="GO:0003906">
    <property type="term" value="F:DNA-(apurinic or apyrimidinic site) endonuclease activity"/>
    <property type="evidence" value="ECO:0007669"/>
    <property type="project" value="TreeGrafter"/>
</dbReference>
<dbReference type="PROSITE" id="PS00731">
    <property type="entry name" value="AP_NUCLEASE_F2_3"/>
    <property type="match status" value="1"/>
</dbReference>
<keyword evidence="11" id="KW-0413">Isomerase</keyword>
<organism evidence="11 12">
    <name type="scientific">Crucibulum laeve</name>
    <dbReference type="NCBI Taxonomy" id="68775"/>
    <lineage>
        <taxon>Eukaryota</taxon>
        <taxon>Fungi</taxon>
        <taxon>Dikarya</taxon>
        <taxon>Basidiomycota</taxon>
        <taxon>Agaricomycotina</taxon>
        <taxon>Agaricomycetes</taxon>
        <taxon>Agaricomycetidae</taxon>
        <taxon>Agaricales</taxon>
        <taxon>Agaricineae</taxon>
        <taxon>Nidulariaceae</taxon>
        <taxon>Crucibulum</taxon>
    </lineage>
</organism>
<feature type="compositionally biased region" description="Acidic residues" evidence="9">
    <location>
        <begin position="487"/>
        <end position="501"/>
    </location>
</feature>
<evidence type="ECO:0000259" key="10">
    <source>
        <dbReference type="Pfam" id="PF01261"/>
    </source>
</evidence>
<feature type="domain" description="Xylose isomerase-like TIM barrel" evidence="10">
    <location>
        <begin position="122"/>
        <end position="384"/>
    </location>
</feature>
<evidence type="ECO:0000256" key="6">
    <source>
        <dbReference type="ARBA" id="ARBA00022801"/>
    </source>
</evidence>
<evidence type="ECO:0000256" key="2">
    <source>
        <dbReference type="ARBA" id="ARBA00005340"/>
    </source>
</evidence>
<dbReference type="GO" id="GO:0008081">
    <property type="term" value="F:phosphoric diester hydrolase activity"/>
    <property type="evidence" value="ECO:0007669"/>
    <property type="project" value="TreeGrafter"/>
</dbReference>
<dbReference type="HAMAP" id="MF_00152">
    <property type="entry name" value="Nfo"/>
    <property type="match status" value="1"/>
</dbReference>
<dbReference type="GO" id="GO:0003677">
    <property type="term" value="F:DNA binding"/>
    <property type="evidence" value="ECO:0007669"/>
    <property type="project" value="InterPro"/>
</dbReference>
<dbReference type="STRING" id="68775.A0A5C3LL89"/>
<dbReference type="NCBIfam" id="TIGR00587">
    <property type="entry name" value="nfo"/>
    <property type="match status" value="1"/>
</dbReference>
<dbReference type="PANTHER" id="PTHR21445:SF0">
    <property type="entry name" value="APURINIC-APYRIMIDINIC ENDONUCLEASE"/>
    <property type="match status" value="1"/>
</dbReference>
<dbReference type="InterPro" id="IPR036237">
    <property type="entry name" value="Xyl_isomerase-like_sf"/>
</dbReference>
<keyword evidence="4" id="KW-0479">Metal-binding</keyword>
<evidence type="ECO:0000256" key="7">
    <source>
        <dbReference type="ARBA" id="ARBA00022833"/>
    </source>
</evidence>
<dbReference type="GO" id="GO:0008270">
    <property type="term" value="F:zinc ion binding"/>
    <property type="evidence" value="ECO:0007669"/>
    <property type="project" value="InterPro"/>
</dbReference>
<comment type="similarity">
    <text evidence="2">Belongs to the AP endonuclease 2 family.</text>
</comment>
<dbReference type="Gene3D" id="3.20.20.150">
    <property type="entry name" value="Divalent-metal-dependent TIM barrel enzymes"/>
    <property type="match status" value="1"/>
</dbReference>